<gene>
    <name evidence="2" type="ORF">AVDCRST_MAG48-451</name>
</gene>
<sequence length="158" mass="16767">MSPHPAAQPPVQRFILVAAPPVRALAIAAGTEVLGALLLVGWQAFDLPLVVAVLGGLLLAFGTVLIAAAVVLSGRLRTLVELTPEVLSVTRAGRSRSVPWAAVQEVTLHHPQLQVVTEDPADGVLITNPRGPADPRFTSLLDALQQRLDTDRGYRPLE</sequence>
<feature type="transmembrane region" description="Helical" evidence="1">
    <location>
        <begin position="22"/>
        <end position="45"/>
    </location>
</feature>
<evidence type="ECO:0008006" key="3">
    <source>
        <dbReference type="Google" id="ProtNLM"/>
    </source>
</evidence>
<protein>
    <recommendedName>
        <fullName evidence="3">PH domain-containing protein</fullName>
    </recommendedName>
</protein>
<keyword evidence="1" id="KW-0472">Membrane</keyword>
<name>A0A6J4JXE1_9ACTN</name>
<keyword evidence="1" id="KW-1133">Transmembrane helix</keyword>
<organism evidence="2">
    <name type="scientific">uncultured Friedmanniella sp</name>
    <dbReference type="NCBI Taxonomy" id="335381"/>
    <lineage>
        <taxon>Bacteria</taxon>
        <taxon>Bacillati</taxon>
        <taxon>Actinomycetota</taxon>
        <taxon>Actinomycetes</taxon>
        <taxon>Propionibacteriales</taxon>
        <taxon>Nocardioidaceae</taxon>
        <taxon>Friedmanniella</taxon>
        <taxon>environmental samples</taxon>
    </lineage>
</organism>
<feature type="transmembrane region" description="Helical" evidence="1">
    <location>
        <begin position="51"/>
        <end position="72"/>
    </location>
</feature>
<accession>A0A6J4JXE1</accession>
<dbReference type="EMBL" id="CADCTS010000065">
    <property type="protein sequence ID" value="CAA9290160.1"/>
    <property type="molecule type" value="Genomic_DNA"/>
</dbReference>
<proteinExistence type="predicted"/>
<evidence type="ECO:0000313" key="2">
    <source>
        <dbReference type="EMBL" id="CAA9290160.1"/>
    </source>
</evidence>
<evidence type="ECO:0000256" key="1">
    <source>
        <dbReference type="SAM" id="Phobius"/>
    </source>
</evidence>
<dbReference type="AlphaFoldDB" id="A0A6J4JXE1"/>
<keyword evidence="1" id="KW-0812">Transmembrane</keyword>
<reference evidence="2" key="1">
    <citation type="submission" date="2020-02" db="EMBL/GenBank/DDBJ databases">
        <authorList>
            <person name="Meier V. D."/>
        </authorList>
    </citation>
    <scope>NUCLEOTIDE SEQUENCE</scope>
    <source>
        <strain evidence="2">AVDCRST_MAG48</strain>
    </source>
</reference>